<gene>
    <name evidence="7" type="ORF">N656DRAFT_709769</name>
</gene>
<feature type="region of interest" description="Disordered" evidence="5">
    <location>
        <begin position="1"/>
        <end position="106"/>
    </location>
</feature>
<dbReference type="Pfam" id="PF01878">
    <property type="entry name" value="EVE"/>
    <property type="match status" value="1"/>
</dbReference>
<accession>A0AAN6TDX0</accession>
<dbReference type="EMBL" id="MU853342">
    <property type="protein sequence ID" value="KAK4112622.1"/>
    <property type="molecule type" value="Genomic_DNA"/>
</dbReference>
<dbReference type="InterPro" id="IPR052181">
    <property type="entry name" value="5hmC_binding"/>
</dbReference>
<dbReference type="RefSeq" id="XP_064670192.1">
    <property type="nucleotide sequence ID" value="XM_064811619.1"/>
</dbReference>
<keyword evidence="8" id="KW-1185">Reference proteome</keyword>
<dbReference type="GeneID" id="89935744"/>
<dbReference type="Gene3D" id="3.10.590.10">
    <property type="entry name" value="ph1033 like domains"/>
    <property type="match status" value="1"/>
</dbReference>
<dbReference type="AlphaFoldDB" id="A0AAN6TDX0"/>
<feature type="domain" description="EVE" evidence="6">
    <location>
        <begin position="100"/>
        <end position="258"/>
    </location>
</feature>
<protein>
    <recommendedName>
        <fullName evidence="2">Thymocyte nuclear protein 1</fullName>
    </recommendedName>
</protein>
<dbReference type="Proteomes" id="UP001302812">
    <property type="component" value="Unassembled WGS sequence"/>
</dbReference>
<dbReference type="CDD" id="cd21133">
    <property type="entry name" value="EVE"/>
    <property type="match status" value="1"/>
</dbReference>
<dbReference type="InterPro" id="IPR002740">
    <property type="entry name" value="EVE_domain"/>
</dbReference>
<reference evidence="7" key="2">
    <citation type="submission" date="2023-05" db="EMBL/GenBank/DDBJ databases">
        <authorList>
            <consortium name="Lawrence Berkeley National Laboratory"/>
            <person name="Steindorff A."/>
            <person name="Hensen N."/>
            <person name="Bonometti L."/>
            <person name="Westerberg I."/>
            <person name="Brannstrom I.O."/>
            <person name="Guillou S."/>
            <person name="Cros-Aarteil S."/>
            <person name="Calhoun S."/>
            <person name="Haridas S."/>
            <person name="Kuo A."/>
            <person name="Mondo S."/>
            <person name="Pangilinan J."/>
            <person name="Riley R."/>
            <person name="Labutti K."/>
            <person name="Andreopoulos B."/>
            <person name="Lipzen A."/>
            <person name="Chen C."/>
            <person name="Yanf M."/>
            <person name="Daum C."/>
            <person name="Ng V."/>
            <person name="Clum A."/>
            <person name="Ohm R."/>
            <person name="Martin F."/>
            <person name="Silar P."/>
            <person name="Natvig D."/>
            <person name="Lalanne C."/>
            <person name="Gautier V."/>
            <person name="Ament-Velasquez S.L."/>
            <person name="Kruys A."/>
            <person name="Hutchinson M.I."/>
            <person name="Powell A.J."/>
            <person name="Barry K."/>
            <person name="Miller A.N."/>
            <person name="Grigoriev I.V."/>
            <person name="Debuchy R."/>
            <person name="Gladieux P."/>
            <person name="Thoren M.H."/>
            <person name="Johannesson H."/>
        </authorList>
    </citation>
    <scope>NUCLEOTIDE SEQUENCE</scope>
    <source>
        <strain evidence="7">CBS 508.74</strain>
    </source>
</reference>
<feature type="compositionally biased region" description="Polar residues" evidence="5">
    <location>
        <begin position="79"/>
        <end position="90"/>
    </location>
</feature>
<keyword evidence="4" id="KW-0539">Nucleus</keyword>
<organism evidence="7 8">
    <name type="scientific">Canariomyces notabilis</name>
    <dbReference type="NCBI Taxonomy" id="2074819"/>
    <lineage>
        <taxon>Eukaryota</taxon>
        <taxon>Fungi</taxon>
        <taxon>Dikarya</taxon>
        <taxon>Ascomycota</taxon>
        <taxon>Pezizomycotina</taxon>
        <taxon>Sordariomycetes</taxon>
        <taxon>Sordariomycetidae</taxon>
        <taxon>Sordariales</taxon>
        <taxon>Chaetomiaceae</taxon>
        <taxon>Canariomyces</taxon>
    </lineage>
</organism>
<dbReference type="SUPFAM" id="SSF88697">
    <property type="entry name" value="PUA domain-like"/>
    <property type="match status" value="1"/>
</dbReference>
<evidence type="ECO:0000259" key="6">
    <source>
        <dbReference type="Pfam" id="PF01878"/>
    </source>
</evidence>
<evidence type="ECO:0000256" key="3">
    <source>
        <dbReference type="ARBA" id="ARBA00022553"/>
    </source>
</evidence>
<evidence type="ECO:0000256" key="1">
    <source>
        <dbReference type="ARBA" id="ARBA00004123"/>
    </source>
</evidence>
<dbReference type="FunFam" id="3.10.590.10:FF:000003">
    <property type="entry name" value="Thymocyte nuclear protein 1"/>
    <property type="match status" value="1"/>
</dbReference>
<evidence type="ECO:0000256" key="5">
    <source>
        <dbReference type="SAM" id="MobiDB-lite"/>
    </source>
</evidence>
<dbReference type="PANTHER" id="PTHR14087:SF7">
    <property type="entry name" value="THYMOCYTE NUCLEAR PROTEIN 1"/>
    <property type="match status" value="1"/>
</dbReference>
<dbReference type="PANTHER" id="PTHR14087">
    <property type="entry name" value="THYMOCYTE NUCLEAR PROTEIN 1"/>
    <property type="match status" value="1"/>
</dbReference>
<keyword evidence="3" id="KW-0597">Phosphoprotein</keyword>
<evidence type="ECO:0000313" key="7">
    <source>
        <dbReference type="EMBL" id="KAK4112622.1"/>
    </source>
</evidence>
<name>A0AAN6TDX0_9PEZI</name>
<evidence type="ECO:0000313" key="8">
    <source>
        <dbReference type="Proteomes" id="UP001302812"/>
    </source>
</evidence>
<evidence type="ECO:0000256" key="2">
    <source>
        <dbReference type="ARBA" id="ARBA00014654"/>
    </source>
</evidence>
<dbReference type="InterPro" id="IPR047197">
    <property type="entry name" value="THYN1-like_EVE"/>
</dbReference>
<proteinExistence type="predicted"/>
<comment type="caution">
    <text evidence="7">The sequence shown here is derived from an EMBL/GenBank/DDBJ whole genome shotgun (WGS) entry which is preliminary data.</text>
</comment>
<reference evidence="7" key="1">
    <citation type="journal article" date="2023" name="Mol. Phylogenet. Evol.">
        <title>Genome-scale phylogeny and comparative genomics of the fungal order Sordariales.</title>
        <authorList>
            <person name="Hensen N."/>
            <person name="Bonometti L."/>
            <person name="Westerberg I."/>
            <person name="Brannstrom I.O."/>
            <person name="Guillou S."/>
            <person name="Cros-Aarteil S."/>
            <person name="Calhoun S."/>
            <person name="Haridas S."/>
            <person name="Kuo A."/>
            <person name="Mondo S."/>
            <person name="Pangilinan J."/>
            <person name="Riley R."/>
            <person name="LaButti K."/>
            <person name="Andreopoulos B."/>
            <person name="Lipzen A."/>
            <person name="Chen C."/>
            <person name="Yan M."/>
            <person name="Daum C."/>
            <person name="Ng V."/>
            <person name="Clum A."/>
            <person name="Steindorff A."/>
            <person name="Ohm R.A."/>
            <person name="Martin F."/>
            <person name="Silar P."/>
            <person name="Natvig D.O."/>
            <person name="Lalanne C."/>
            <person name="Gautier V."/>
            <person name="Ament-Velasquez S.L."/>
            <person name="Kruys A."/>
            <person name="Hutchinson M.I."/>
            <person name="Powell A.J."/>
            <person name="Barry K."/>
            <person name="Miller A.N."/>
            <person name="Grigoriev I.V."/>
            <person name="Debuchy R."/>
            <person name="Gladieux P."/>
            <person name="Hiltunen Thoren M."/>
            <person name="Johannesson H."/>
        </authorList>
    </citation>
    <scope>NUCLEOTIDE SEQUENCE</scope>
    <source>
        <strain evidence="7">CBS 508.74</strain>
    </source>
</reference>
<dbReference type="InterPro" id="IPR015947">
    <property type="entry name" value="PUA-like_sf"/>
</dbReference>
<comment type="subcellular location">
    <subcellularLocation>
        <location evidence="1">Nucleus</location>
    </subcellularLocation>
</comment>
<sequence>MAKRKVTSAGQPAAEPNRRSLRLQKPEDGATSPAAELSKEVKIDMSTAISEPPVKKSRTGRQQSRPRAAGRSSEEPKANGSNPAVTSSSVTDKKDDGERNYWLMKAEPESRLENGVDVKFSIDDLKAKTEPEPWDGIRAYAARNNLRSMKKGDLAFFYHSNCKEPGIVGTMEIVQEHSPDLSAHDPKAPYYDPKSKPSDPKWSVVHVKFRSKFAVPIGLKELKEMGAPGKPLENMQMLKQSRLSVSKVSASEWEYIMGLVEQKAS</sequence>
<evidence type="ECO:0000256" key="4">
    <source>
        <dbReference type="ARBA" id="ARBA00023242"/>
    </source>
</evidence>
<dbReference type="GO" id="GO:0005634">
    <property type="term" value="C:nucleus"/>
    <property type="evidence" value="ECO:0007669"/>
    <property type="project" value="UniProtKB-SubCell"/>
</dbReference>